<dbReference type="PANTHER" id="PTHR37809">
    <property type="entry name" value="RIBOSOMAL PROTEIN S12 METHYLTHIOTRANSFERASE ACCESSORY FACTOR YCAO"/>
    <property type="match status" value="1"/>
</dbReference>
<comment type="caution">
    <text evidence="2">The sequence shown here is derived from an EMBL/GenBank/DDBJ whole genome shotgun (WGS) entry which is preliminary data.</text>
</comment>
<dbReference type="InterPro" id="IPR003776">
    <property type="entry name" value="YcaO-like_dom"/>
</dbReference>
<evidence type="ECO:0000313" key="3">
    <source>
        <dbReference type="Proteomes" id="UP001208690"/>
    </source>
</evidence>
<keyword evidence="3" id="KW-1185">Reference proteome</keyword>
<dbReference type="NCBIfam" id="TIGR00702">
    <property type="entry name" value="YcaO-type kinase domain"/>
    <property type="match status" value="1"/>
</dbReference>
<dbReference type="EMBL" id="JALIEB010000010">
    <property type="protein sequence ID" value="MCV3272838.1"/>
    <property type="molecule type" value="Genomic_DNA"/>
</dbReference>
<dbReference type="RefSeq" id="WP_263845156.1">
    <property type="nucleotide sequence ID" value="NZ_JALIEB010000010.1"/>
</dbReference>
<accession>A0ABT3BGZ5</accession>
<dbReference type="Gene3D" id="3.30.1330.230">
    <property type="match status" value="1"/>
</dbReference>
<name>A0ABT3BGZ5_9RHOB</name>
<sequence>MDLTSHIEKQFLGGSQRICAAEETLTRILPHQRAFGITRLANVTGLDRVGLPVVIAIRPNARSIAVSQGKGMTLAHAKASALMESIEIWHAERLDQPVFYASIADLEAEHSFVNLDRLPGTPHPQPPRTERQHWVIAQDILNDCEKLVPFEMVHADYTYPVAAEAGRYPASTNGLASGNHVMEAICHGICEVIERDALALWHAAPLRSRARTRLDPGTINDRLLQQSLAKFEAAGLRCAIWEATSDAGVPSFVAVLHDPEAQADHIGLGSGTHPDPVIALHRTLNEAAQTRLNYISGAREDLFHDEYSAEGRAAKAAEFADLLQASDPQRTFGQTTGVINTTVGEDLDWLKNKLQSIGTEEICVVDLTRDPFRIPVVRVIIPGLEAPHDDVAYVPGPRALAAADRLAI</sequence>
<dbReference type="Pfam" id="PF02624">
    <property type="entry name" value="YcaO"/>
    <property type="match status" value="1"/>
</dbReference>
<dbReference type="PANTHER" id="PTHR37809:SF1">
    <property type="entry name" value="RIBOSOMAL PROTEIN S12 METHYLTHIOTRANSFERASE ACCESSORY FACTOR YCAO"/>
    <property type="match status" value="1"/>
</dbReference>
<protein>
    <submittedName>
        <fullName evidence="2">YcaO-like family protein</fullName>
    </submittedName>
</protein>
<reference evidence="2 3" key="1">
    <citation type="submission" date="2022-04" db="EMBL/GenBank/DDBJ databases">
        <title>Roseobacter sp. WL0113 is a bacterium isolated from neritic sediment.</title>
        <authorList>
            <person name="Wang L."/>
            <person name="He W."/>
            <person name="Zhang D.-F."/>
        </authorList>
    </citation>
    <scope>NUCLEOTIDE SEQUENCE [LARGE SCALE GENOMIC DNA]</scope>
    <source>
        <strain evidence="2 3">WL0113</strain>
    </source>
</reference>
<gene>
    <name evidence="2" type="ORF">MUB52_15495</name>
</gene>
<feature type="domain" description="YcaO" evidence="1">
    <location>
        <begin position="69"/>
        <end position="408"/>
    </location>
</feature>
<organism evidence="2 3">
    <name type="scientific">Roseobacter sinensis</name>
    <dbReference type="NCBI Taxonomy" id="2931391"/>
    <lineage>
        <taxon>Bacteria</taxon>
        <taxon>Pseudomonadati</taxon>
        <taxon>Pseudomonadota</taxon>
        <taxon>Alphaproteobacteria</taxon>
        <taxon>Rhodobacterales</taxon>
        <taxon>Roseobacteraceae</taxon>
        <taxon>Roseobacter</taxon>
    </lineage>
</organism>
<evidence type="ECO:0000259" key="1">
    <source>
        <dbReference type="PROSITE" id="PS51664"/>
    </source>
</evidence>
<dbReference type="Proteomes" id="UP001208690">
    <property type="component" value="Unassembled WGS sequence"/>
</dbReference>
<evidence type="ECO:0000313" key="2">
    <source>
        <dbReference type="EMBL" id="MCV3272838.1"/>
    </source>
</evidence>
<dbReference type="PROSITE" id="PS51664">
    <property type="entry name" value="YCAO"/>
    <property type="match status" value="1"/>
</dbReference>
<proteinExistence type="predicted"/>